<evidence type="ECO:0000313" key="21">
    <source>
        <dbReference type="Proteomes" id="UP001280121"/>
    </source>
</evidence>
<evidence type="ECO:0000259" key="18">
    <source>
        <dbReference type="PROSITE" id="PS50011"/>
    </source>
</evidence>
<reference evidence="20" key="1">
    <citation type="journal article" date="2023" name="Plant J.">
        <title>Genome sequences and population genomics provide insights into the demographic history, inbreeding, and mutation load of two 'living fossil' tree species of Dipteronia.</title>
        <authorList>
            <person name="Feng Y."/>
            <person name="Comes H.P."/>
            <person name="Chen J."/>
            <person name="Zhu S."/>
            <person name="Lu R."/>
            <person name="Zhang X."/>
            <person name="Li P."/>
            <person name="Qiu J."/>
            <person name="Olsen K.M."/>
            <person name="Qiu Y."/>
        </authorList>
    </citation>
    <scope>NUCLEOTIDE SEQUENCE</scope>
    <source>
        <strain evidence="20">KIB01</strain>
    </source>
</reference>
<keyword evidence="13" id="KW-0675">Receptor</keyword>
<evidence type="ECO:0000256" key="3">
    <source>
        <dbReference type="ARBA" id="ARBA00022553"/>
    </source>
</evidence>
<dbReference type="Gene3D" id="3.30.430.20">
    <property type="entry name" value="Gnk2 domain, C-X8-C-X2-C motif"/>
    <property type="match status" value="2"/>
</dbReference>
<dbReference type="AlphaFoldDB" id="A0AAD9XQW4"/>
<keyword evidence="7" id="KW-0677">Repeat</keyword>
<accession>A0AAD9XQW4</accession>
<dbReference type="GO" id="GO:0016020">
    <property type="term" value="C:membrane"/>
    <property type="evidence" value="ECO:0007669"/>
    <property type="project" value="UniProtKB-SubCell"/>
</dbReference>
<comment type="caution">
    <text evidence="20">The sequence shown here is derived from an EMBL/GenBank/DDBJ whole genome shotgun (WGS) entry which is preliminary data.</text>
</comment>
<evidence type="ECO:0000256" key="7">
    <source>
        <dbReference type="ARBA" id="ARBA00022737"/>
    </source>
</evidence>
<comment type="subcellular location">
    <subcellularLocation>
        <location evidence="1">Membrane</location>
        <topology evidence="1">Single-pass membrane protein</topology>
    </subcellularLocation>
</comment>
<evidence type="ECO:0000256" key="10">
    <source>
        <dbReference type="ARBA" id="ARBA00022840"/>
    </source>
</evidence>
<keyword evidence="12 17" id="KW-0472">Membrane</keyword>
<keyword evidence="4" id="KW-0808">Transferase</keyword>
<dbReference type="FunFam" id="3.30.430.20:FF:000015">
    <property type="entry name" value="Cysteine-rich receptor-like protein kinase 3"/>
    <property type="match status" value="1"/>
</dbReference>
<feature type="domain" description="Protein kinase" evidence="18">
    <location>
        <begin position="328"/>
        <end position="612"/>
    </location>
</feature>
<dbReference type="InterPro" id="IPR000719">
    <property type="entry name" value="Prot_kinase_dom"/>
</dbReference>
<evidence type="ECO:0000256" key="6">
    <source>
        <dbReference type="ARBA" id="ARBA00022729"/>
    </source>
</evidence>
<keyword evidence="10" id="KW-0067">ATP-binding</keyword>
<comment type="catalytic activity">
    <reaction evidence="16">
        <text>L-threonyl-[protein] + ATP = O-phospho-L-threonyl-[protein] + ADP + H(+)</text>
        <dbReference type="Rhea" id="RHEA:46608"/>
        <dbReference type="Rhea" id="RHEA-COMP:11060"/>
        <dbReference type="Rhea" id="RHEA-COMP:11605"/>
        <dbReference type="ChEBI" id="CHEBI:15378"/>
        <dbReference type="ChEBI" id="CHEBI:30013"/>
        <dbReference type="ChEBI" id="CHEBI:30616"/>
        <dbReference type="ChEBI" id="CHEBI:61977"/>
        <dbReference type="ChEBI" id="CHEBI:456216"/>
    </reaction>
</comment>
<dbReference type="SUPFAM" id="SSF56112">
    <property type="entry name" value="Protein kinase-like (PK-like)"/>
    <property type="match status" value="1"/>
</dbReference>
<dbReference type="InterPro" id="IPR002902">
    <property type="entry name" value="GNK2"/>
</dbReference>
<dbReference type="InterPro" id="IPR052059">
    <property type="entry name" value="CR_Ser/Thr_kinase"/>
</dbReference>
<keyword evidence="9" id="KW-0418">Kinase</keyword>
<feature type="domain" description="Gnk2-homologous" evidence="19">
    <location>
        <begin position="37"/>
        <end position="138"/>
    </location>
</feature>
<dbReference type="Gene3D" id="1.10.510.10">
    <property type="entry name" value="Transferase(Phosphotransferase) domain 1"/>
    <property type="match status" value="1"/>
</dbReference>
<dbReference type="FunFam" id="1.10.510.10:FF:000336">
    <property type="entry name" value="Cysteine-rich receptor-like protein kinase 2"/>
    <property type="match status" value="1"/>
</dbReference>
<proteinExistence type="predicted"/>
<dbReference type="PROSITE" id="PS51473">
    <property type="entry name" value="GNK2"/>
    <property type="match status" value="2"/>
</dbReference>
<evidence type="ECO:0000256" key="4">
    <source>
        <dbReference type="ARBA" id="ARBA00022679"/>
    </source>
</evidence>
<feature type="transmembrane region" description="Helical" evidence="17">
    <location>
        <begin position="12"/>
        <end position="32"/>
    </location>
</feature>
<sequence>MQFSTRIINKKRVVWVLLRVLIMLSTFVSLSISSSRSCESYFACGTTKHPQDDTFEDVFNFLIYDFRQKAKTKGFGVFSNPNLNSELYGLFECHKDLSSSDCQRCFHNTETKLSRCSAFDSARIYLDGCFFRYDNHNFFNESLDPVRDHVNCSQPISILSDDSLLEQFGTMLGEVLLNVTNQAKSNKGFGAVEAKGGVLSVYALAQCWETLSLEGCSQCLERARTKLKDCSPNAEGRATFTGCYMRYSTHRFFSNGAEGRFQSKNVCNMTTGIILVVIGFTVLSTFGAFLGYKRLSKRIEGKHDIVASANMSTLNFKYEMLERATDNFDDSRKLGQGGAGSVFRGTLPDGRNVAVKRLFFNTRQWVDQFFNEVNLISGIQHKNLVRLLGCSIEGPESLLVYEYVPNRSLDQILFVKDTIHILSWQQRFTIIRGTAEGLAYLHGGSGTKIIHRDIKTSNILLDEKLTPKIADFGLARCASPDRSHISTGIAGTLGYMAPEYLVRGQLTEKADVYAFGVLVIEVASGRKNSVFSEGSSSILHNVWRHHKANKITQSIDPGLSCRFPENEASKVLQIGLLCTQASVALRPTMCQVVQMLKDKEFTIPSPKQPPFLNASVISPGDSSKNSIVNSTALEEDQQQQQISFKVPSSLHHNSFVTPLLDSPKIRETKPS</sequence>
<evidence type="ECO:0000256" key="2">
    <source>
        <dbReference type="ARBA" id="ARBA00022527"/>
    </source>
</evidence>
<evidence type="ECO:0000256" key="14">
    <source>
        <dbReference type="ARBA" id="ARBA00023180"/>
    </source>
</evidence>
<dbReference type="CDD" id="cd14066">
    <property type="entry name" value="STKc_IRAK"/>
    <property type="match status" value="1"/>
</dbReference>
<dbReference type="GO" id="GO:0004674">
    <property type="term" value="F:protein serine/threonine kinase activity"/>
    <property type="evidence" value="ECO:0007669"/>
    <property type="project" value="UniProtKB-KW"/>
</dbReference>
<keyword evidence="14" id="KW-0325">Glycoprotein</keyword>
<evidence type="ECO:0000259" key="19">
    <source>
        <dbReference type="PROSITE" id="PS51473"/>
    </source>
</evidence>
<dbReference type="InterPro" id="IPR008271">
    <property type="entry name" value="Ser/Thr_kinase_AS"/>
</dbReference>
<evidence type="ECO:0000256" key="12">
    <source>
        <dbReference type="ARBA" id="ARBA00023136"/>
    </source>
</evidence>
<keyword evidence="8" id="KW-0547">Nucleotide-binding</keyword>
<evidence type="ECO:0000256" key="11">
    <source>
        <dbReference type="ARBA" id="ARBA00022989"/>
    </source>
</evidence>
<dbReference type="InterPro" id="IPR011009">
    <property type="entry name" value="Kinase-like_dom_sf"/>
</dbReference>
<dbReference type="PANTHER" id="PTHR47973">
    <property type="entry name" value="CYSTEINE-RICH RECEPTOR-LIKE PROTEIN KINASE 3"/>
    <property type="match status" value="1"/>
</dbReference>
<feature type="transmembrane region" description="Helical" evidence="17">
    <location>
        <begin position="272"/>
        <end position="292"/>
    </location>
</feature>
<evidence type="ECO:0000256" key="5">
    <source>
        <dbReference type="ARBA" id="ARBA00022692"/>
    </source>
</evidence>
<evidence type="ECO:0000256" key="16">
    <source>
        <dbReference type="ARBA" id="ARBA00047951"/>
    </source>
</evidence>
<keyword evidence="21" id="KW-1185">Reference proteome</keyword>
<keyword evidence="3" id="KW-0597">Phosphoprotein</keyword>
<gene>
    <name evidence="20" type="ORF">Ddye_002299</name>
</gene>
<dbReference type="InterPro" id="IPR038408">
    <property type="entry name" value="GNK2_sf"/>
</dbReference>
<dbReference type="PROSITE" id="PS00108">
    <property type="entry name" value="PROTEIN_KINASE_ST"/>
    <property type="match status" value="1"/>
</dbReference>
<keyword evidence="2" id="KW-0723">Serine/threonine-protein kinase</keyword>
<evidence type="ECO:0000313" key="20">
    <source>
        <dbReference type="EMBL" id="KAK2663725.1"/>
    </source>
</evidence>
<comment type="catalytic activity">
    <reaction evidence="15">
        <text>L-seryl-[protein] + ATP = O-phospho-L-seryl-[protein] + ADP + H(+)</text>
        <dbReference type="Rhea" id="RHEA:17989"/>
        <dbReference type="Rhea" id="RHEA-COMP:9863"/>
        <dbReference type="Rhea" id="RHEA-COMP:11604"/>
        <dbReference type="ChEBI" id="CHEBI:15378"/>
        <dbReference type="ChEBI" id="CHEBI:29999"/>
        <dbReference type="ChEBI" id="CHEBI:30616"/>
        <dbReference type="ChEBI" id="CHEBI:83421"/>
        <dbReference type="ChEBI" id="CHEBI:456216"/>
    </reaction>
</comment>
<dbReference type="GO" id="GO:0005524">
    <property type="term" value="F:ATP binding"/>
    <property type="evidence" value="ECO:0007669"/>
    <property type="project" value="UniProtKB-KW"/>
</dbReference>
<organism evidence="20 21">
    <name type="scientific">Dipteronia dyeriana</name>
    <dbReference type="NCBI Taxonomy" id="168575"/>
    <lineage>
        <taxon>Eukaryota</taxon>
        <taxon>Viridiplantae</taxon>
        <taxon>Streptophyta</taxon>
        <taxon>Embryophyta</taxon>
        <taxon>Tracheophyta</taxon>
        <taxon>Spermatophyta</taxon>
        <taxon>Magnoliopsida</taxon>
        <taxon>eudicotyledons</taxon>
        <taxon>Gunneridae</taxon>
        <taxon>Pentapetalae</taxon>
        <taxon>rosids</taxon>
        <taxon>malvids</taxon>
        <taxon>Sapindales</taxon>
        <taxon>Sapindaceae</taxon>
        <taxon>Hippocastanoideae</taxon>
        <taxon>Acereae</taxon>
        <taxon>Dipteronia</taxon>
    </lineage>
</organism>
<evidence type="ECO:0000256" key="9">
    <source>
        <dbReference type="ARBA" id="ARBA00022777"/>
    </source>
</evidence>
<dbReference type="CDD" id="cd23509">
    <property type="entry name" value="Gnk2-like"/>
    <property type="match status" value="2"/>
</dbReference>
<dbReference type="Gene3D" id="3.30.200.20">
    <property type="entry name" value="Phosphorylase Kinase, domain 1"/>
    <property type="match status" value="1"/>
</dbReference>
<keyword evidence="11 17" id="KW-1133">Transmembrane helix</keyword>
<dbReference type="Pfam" id="PF07714">
    <property type="entry name" value="PK_Tyr_Ser-Thr"/>
    <property type="match status" value="1"/>
</dbReference>
<evidence type="ECO:0000256" key="15">
    <source>
        <dbReference type="ARBA" id="ARBA00047558"/>
    </source>
</evidence>
<dbReference type="EMBL" id="JANJYI010000001">
    <property type="protein sequence ID" value="KAK2663725.1"/>
    <property type="molecule type" value="Genomic_DNA"/>
</dbReference>
<keyword evidence="6" id="KW-0732">Signal</keyword>
<evidence type="ECO:0000256" key="1">
    <source>
        <dbReference type="ARBA" id="ARBA00004167"/>
    </source>
</evidence>
<dbReference type="PROSITE" id="PS50011">
    <property type="entry name" value="PROTEIN_KINASE_DOM"/>
    <property type="match status" value="1"/>
</dbReference>
<evidence type="ECO:0008006" key="22">
    <source>
        <dbReference type="Google" id="ProtNLM"/>
    </source>
</evidence>
<dbReference type="FunFam" id="3.30.200.20:FF:000177">
    <property type="entry name" value="Cysteine-rich receptor-like protein kinase 2"/>
    <property type="match status" value="1"/>
</dbReference>
<keyword evidence="5 17" id="KW-0812">Transmembrane</keyword>
<protein>
    <recommendedName>
        <fullName evidence="22">Cysteine-rich receptor-like protein kinase 1</fullName>
    </recommendedName>
</protein>
<dbReference type="SMART" id="SM00220">
    <property type="entry name" value="S_TKc"/>
    <property type="match status" value="1"/>
</dbReference>
<evidence type="ECO:0000256" key="13">
    <source>
        <dbReference type="ARBA" id="ARBA00023170"/>
    </source>
</evidence>
<feature type="domain" description="Gnk2-homologous" evidence="19">
    <location>
        <begin position="146"/>
        <end position="252"/>
    </location>
</feature>
<dbReference type="Pfam" id="PF01657">
    <property type="entry name" value="Stress-antifung"/>
    <property type="match status" value="2"/>
</dbReference>
<name>A0AAD9XQW4_9ROSI</name>
<evidence type="ECO:0000256" key="17">
    <source>
        <dbReference type="SAM" id="Phobius"/>
    </source>
</evidence>
<dbReference type="InterPro" id="IPR001245">
    <property type="entry name" value="Ser-Thr/Tyr_kinase_cat_dom"/>
</dbReference>
<dbReference type="Proteomes" id="UP001280121">
    <property type="component" value="Unassembled WGS sequence"/>
</dbReference>
<evidence type="ECO:0000256" key="8">
    <source>
        <dbReference type="ARBA" id="ARBA00022741"/>
    </source>
</evidence>